<organism evidence="1">
    <name type="scientific">Arundo donax</name>
    <name type="common">Giant reed</name>
    <name type="synonym">Donax arundinaceus</name>
    <dbReference type="NCBI Taxonomy" id="35708"/>
    <lineage>
        <taxon>Eukaryota</taxon>
        <taxon>Viridiplantae</taxon>
        <taxon>Streptophyta</taxon>
        <taxon>Embryophyta</taxon>
        <taxon>Tracheophyta</taxon>
        <taxon>Spermatophyta</taxon>
        <taxon>Magnoliopsida</taxon>
        <taxon>Liliopsida</taxon>
        <taxon>Poales</taxon>
        <taxon>Poaceae</taxon>
        <taxon>PACMAD clade</taxon>
        <taxon>Arundinoideae</taxon>
        <taxon>Arundineae</taxon>
        <taxon>Arundo</taxon>
    </lineage>
</organism>
<reference evidence="1" key="2">
    <citation type="journal article" date="2015" name="Data Brief">
        <title>Shoot transcriptome of the giant reed, Arundo donax.</title>
        <authorList>
            <person name="Barrero R.A."/>
            <person name="Guerrero F.D."/>
            <person name="Moolhuijzen P."/>
            <person name="Goolsby J.A."/>
            <person name="Tidwell J."/>
            <person name="Bellgard S.E."/>
            <person name="Bellgard M.I."/>
        </authorList>
    </citation>
    <scope>NUCLEOTIDE SEQUENCE</scope>
    <source>
        <tissue evidence="1">Shoot tissue taken approximately 20 cm above the soil surface</tissue>
    </source>
</reference>
<evidence type="ECO:0000313" key="1">
    <source>
        <dbReference type="EMBL" id="JAE03186.1"/>
    </source>
</evidence>
<name>A0A0A9EZ94_ARUDO</name>
<dbReference type="EMBL" id="GBRH01194710">
    <property type="protein sequence ID" value="JAE03186.1"/>
    <property type="molecule type" value="Transcribed_RNA"/>
</dbReference>
<sequence length="73" mass="8441">MMTQTWVGPCSAAKLKQSWTSTTASLQANSKLRESIMRPGCLRLRDKRNETFPKLLIKLYMIRIKRSTLSLRV</sequence>
<proteinExistence type="predicted"/>
<dbReference type="AlphaFoldDB" id="A0A0A9EZ94"/>
<accession>A0A0A9EZ94</accession>
<reference evidence="1" key="1">
    <citation type="submission" date="2014-09" db="EMBL/GenBank/DDBJ databases">
        <authorList>
            <person name="Magalhaes I.L.F."/>
            <person name="Oliveira U."/>
            <person name="Santos F.R."/>
            <person name="Vidigal T.H.D.A."/>
            <person name="Brescovit A.D."/>
            <person name="Santos A.J."/>
        </authorList>
    </citation>
    <scope>NUCLEOTIDE SEQUENCE</scope>
    <source>
        <tissue evidence="1">Shoot tissue taken approximately 20 cm above the soil surface</tissue>
    </source>
</reference>
<protein>
    <submittedName>
        <fullName evidence="1">Uncharacterized protein</fullName>
    </submittedName>
</protein>